<evidence type="ECO:0000313" key="3">
    <source>
        <dbReference type="Proteomes" id="UP001596045"/>
    </source>
</evidence>
<keyword evidence="3" id="KW-1185">Reference proteome</keyword>
<proteinExistence type="predicted"/>
<keyword evidence="1" id="KW-1133">Transmembrane helix</keyword>
<gene>
    <name evidence="2" type="ORF">ACFPM8_06210</name>
</gene>
<dbReference type="Pfam" id="PF09948">
    <property type="entry name" value="PpoB2"/>
    <property type="match status" value="1"/>
</dbReference>
<feature type="transmembrane region" description="Helical" evidence="1">
    <location>
        <begin position="208"/>
        <end position="230"/>
    </location>
</feature>
<name>A0ABW0M5T8_9BURK</name>
<protein>
    <submittedName>
        <fullName evidence="2">DUF2182 domain-containing protein</fullName>
    </submittedName>
</protein>
<feature type="transmembrane region" description="Helical" evidence="1">
    <location>
        <begin position="118"/>
        <end position="141"/>
    </location>
</feature>
<dbReference type="EMBL" id="JBHSMT010000010">
    <property type="protein sequence ID" value="MFC5473550.1"/>
    <property type="molecule type" value="Genomic_DNA"/>
</dbReference>
<organism evidence="2 3">
    <name type="scientific">Paraherbaspirillum soli</name>
    <dbReference type="NCBI Taxonomy" id="631222"/>
    <lineage>
        <taxon>Bacteria</taxon>
        <taxon>Pseudomonadati</taxon>
        <taxon>Pseudomonadota</taxon>
        <taxon>Betaproteobacteria</taxon>
        <taxon>Burkholderiales</taxon>
        <taxon>Oxalobacteraceae</taxon>
        <taxon>Paraherbaspirillum</taxon>
    </lineage>
</organism>
<feature type="transmembrane region" description="Helical" evidence="1">
    <location>
        <begin position="74"/>
        <end position="97"/>
    </location>
</feature>
<accession>A0ABW0M5T8</accession>
<evidence type="ECO:0000256" key="1">
    <source>
        <dbReference type="SAM" id="Phobius"/>
    </source>
</evidence>
<reference evidence="3" key="1">
    <citation type="journal article" date="2019" name="Int. J. Syst. Evol. Microbiol.">
        <title>The Global Catalogue of Microorganisms (GCM) 10K type strain sequencing project: providing services to taxonomists for standard genome sequencing and annotation.</title>
        <authorList>
            <consortium name="The Broad Institute Genomics Platform"/>
            <consortium name="The Broad Institute Genome Sequencing Center for Infectious Disease"/>
            <person name="Wu L."/>
            <person name="Ma J."/>
        </authorList>
    </citation>
    <scope>NUCLEOTIDE SEQUENCE [LARGE SCALE GENOMIC DNA]</scope>
    <source>
        <strain evidence="3">JCM 17066</strain>
    </source>
</reference>
<dbReference type="InterPro" id="IPR018688">
    <property type="entry name" value="PpoB2-like"/>
</dbReference>
<sequence>MKVFSPERDGAAASAPHALQTASRRVSQFADRHPEWWLPALSLGAWSALFWQHAQQAATGTHPAHHMHHAAGTAAGWGSDLVGWVLMVAAMMLPLVIDPAHTAALRSLWRRRHRAIAGYLSGYLAVWMIAGLVSLTLLAAIKVSFAEQSRALAFGFAIAAAWQLTPYKRLALSACHRTMPLAPRGWRADYDCIRYGLQSGRSCVLSCWALMLLPMLASHNLWLMLVASAVCAVERYRPRPEVEIIGAGLIVIAAGLLVY</sequence>
<keyword evidence="1" id="KW-0812">Transmembrane</keyword>
<comment type="caution">
    <text evidence="2">The sequence shown here is derived from an EMBL/GenBank/DDBJ whole genome shotgun (WGS) entry which is preliminary data.</text>
</comment>
<dbReference type="Proteomes" id="UP001596045">
    <property type="component" value="Unassembled WGS sequence"/>
</dbReference>
<feature type="transmembrane region" description="Helical" evidence="1">
    <location>
        <begin position="242"/>
        <end position="258"/>
    </location>
</feature>
<keyword evidence="1" id="KW-0472">Membrane</keyword>
<dbReference type="RefSeq" id="WP_378996112.1">
    <property type="nucleotide sequence ID" value="NZ_JBHSMT010000010.1"/>
</dbReference>
<evidence type="ECO:0000313" key="2">
    <source>
        <dbReference type="EMBL" id="MFC5473550.1"/>
    </source>
</evidence>